<keyword evidence="2" id="KW-1185">Reference proteome</keyword>
<comment type="caution">
    <text evidence="1">The sequence shown here is derived from an EMBL/GenBank/DDBJ whole genome shotgun (WGS) entry which is preliminary data.</text>
</comment>
<accession>A0A1C3ETK2</accession>
<evidence type="ECO:0000313" key="2">
    <source>
        <dbReference type="Proteomes" id="UP000094828"/>
    </source>
</evidence>
<organism evidence="1 2">
    <name type="scientific">Planctopirus hydrillae</name>
    <dbReference type="NCBI Taxonomy" id="1841610"/>
    <lineage>
        <taxon>Bacteria</taxon>
        <taxon>Pseudomonadati</taxon>
        <taxon>Planctomycetota</taxon>
        <taxon>Planctomycetia</taxon>
        <taxon>Planctomycetales</taxon>
        <taxon>Planctomycetaceae</taxon>
        <taxon>Planctopirus</taxon>
    </lineage>
</organism>
<name>A0A1C3ETK2_9PLAN</name>
<protein>
    <submittedName>
        <fullName evidence="1">Uncharacterized protein</fullName>
    </submittedName>
</protein>
<dbReference type="Proteomes" id="UP000094828">
    <property type="component" value="Unassembled WGS sequence"/>
</dbReference>
<dbReference type="AlphaFoldDB" id="A0A1C3ETK2"/>
<evidence type="ECO:0000313" key="1">
    <source>
        <dbReference type="EMBL" id="ODA36505.1"/>
    </source>
</evidence>
<proteinExistence type="predicted"/>
<gene>
    <name evidence="1" type="ORF">A6X21_02140</name>
</gene>
<reference evidence="1 2" key="1">
    <citation type="submission" date="2016-05" db="EMBL/GenBank/DDBJ databases">
        <title>Genomic and physiological characterization of Planctopirus sp. isolated from fresh water lake.</title>
        <authorList>
            <person name="Subhash Y."/>
            <person name="Ramana C."/>
        </authorList>
    </citation>
    <scope>NUCLEOTIDE SEQUENCE [LARGE SCALE GENOMIC DNA]</scope>
    <source>
        <strain evidence="1 2">JC280</strain>
    </source>
</reference>
<sequence length="67" mass="7987">MTFRHWQMAFATNVSFSPQSPVAKFPQWHLWDSYSTRQFHEMLYVEIMATGVSFPVVFWQQEQGESI</sequence>
<dbReference type="EMBL" id="LYDR01000020">
    <property type="protein sequence ID" value="ODA36505.1"/>
    <property type="molecule type" value="Genomic_DNA"/>
</dbReference>